<dbReference type="EMBL" id="CAICTM010000778">
    <property type="protein sequence ID" value="CAB9516395.1"/>
    <property type="molecule type" value="Genomic_DNA"/>
</dbReference>
<dbReference type="AlphaFoldDB" id="A0A9N8ED86"/>
<reference evidence="1" key="1">
    <citation type="submission" date="2020-06" db="EMBL/GenBank/DDBJ databases">
        <authorList>
            <consortium name="Plant Systems Biology data submission"/>
        </authorList>
    </citation>
    <scope>NUCLEOTIDE SEQUENCE</scope>
    <source>
        <strain evidence="1">D6</strain>
    </source>
</reference>
<accession>A0A9N8ED86</accession>
<gene>
    <name evidence="1" type="ORF">SEMRO_779_G201400.1</name>
</gene>
<proteinExistence type="predicted"/>
<comment type="caution">
    <text evidence="1">The sequence shown here is derived from an EMBL/GenBank/DDBJ whole genome shotgun (WGS) entry which is preliminary data.</text>
</comment>
<dbReference type="Proteomes" id="UP001153069">
    <property type="component" value="Unassembled WGS sequence"/>
</dbReference>
<evidence type="ECO:0000313" key="1">
    <source>
        <dbReference type="EMBL" id="CAB9516395.1"/>
    </source>
</evidence>
<sequence length="233" mass="25935">MFSGGIREEYMTTNVTLDKVPMDCRSSDPNYVATSGAWAKLYISSPWADALPSLELKLKAGGYEEAMNFTISVLEGNCDGTAFTCLGFDEMYGYNTDKTIFLNFTVQTNTSCYFLVTTPDPVVEDTGSYSIWARDAKNGCEYWKHEAELIGEMKYTNQPWNPSCSPCIQTEEFADTIYTSGSGDLYTTTCTDACTQCYENITSPSYNGTFATTCHSKSHFRLTQITKTTTKIP</sequence>
<evidence type="ECO:0000313" key="2">
    <source>
        <dbReference type="Proteomes" id="UP001153069"/>
    </source>
</evidence>
<keyword evidence="2" id="KW-1185">Reference proteome</keyword>
<name>A0A9N8ED86_9STRA</name>
<protein>
    <submittedName>
        <fullName evidence="1">Uncharacterized protein</fullName>
    </submittedName>
</protein>
<organism evidence="1 2">
    <name type="scientific">Seminavis robusta</name>
    <dbReference type="NCBI Taxonomy" id="568900"/>
    <lineage>
        <taxon>Eukaryota</taxon>
        <taxon>Sar</taxon>
        <taxon>Stramenopiles</taxon>
        <taxon>Ochrophyta</taxon>
        <taxon>Bacillariophyta</taxon>
        <taxon>Bacillariophyceae</taxon>
        <taxon>Bacillariophycidae</taxon>
        <taxon>Naviculales</taxon>
        <taxon>Naviculaceae</taxon>
        <taxon>Seminavis</taxon>
    </lineage>
</organism>